<dbReference type="InterPro" id="IPR024983">
    <property type="entry name" value="CHAT_dom"/>
</dbReference>
<dbReference type="Proteomes" id="UP000664203">
    <property type="component" value="Unassembled WGS sequence"/>
</dbReference>
<protein>
    <recommendedName>
        <fullName evidence="2">CHAT domain-containing protein</fullName>
    </recommendedName>
</protein>
<evidence type="ECO:0000259" key="2">
    <source>
        <dbReference type="Pfam" id="PF12770"/>
    </source>
</evidence>
<evidence type="ECO:0000313" key="3">
    <source>
        <dbReference type="EMBL" id="CAF9943620.1"/>
    </source>
</evidence>
<reference evidence="3" key="1">
    <citation type="submission" date="2021-03" db="EMBL/GenBank/DDBJ databases">
        <authorList>
            <person name="Tagirdzhanova G."/>
        </authorList>
    </citation>
    <scope>NUCLEOTIDE SEQUENCE</scope>
</reference>
<keyword evidence="4" id="KW-1185">Reference proteome</keyword>
<dbReference type="EMBL" id="CAJPDR010001140">
    <property type="protein sequence ID" value="CAF9943620.1"/>
    <property type="molecule type" value="Genomic_DNA"/>
</dbReference>
<feature type="domain" description="CHAT" evidence="2">
    <location>
        <begin position="848"/>
        <end position="1079"/>
    </location>
</feature>
<accession>A0A8H3JAI6</accession>
<sequence>MYVGVEISIQPDAPRGVHRRQSTGTVFLCRSQVYFLTYTQVYLLRNYLRLVKEANDASSTFNKCAWLDVIEPSQGGCLRGIAYVRQHLQSSGRWREAVVLHDFEDDLYLDPKEDPNVKVGHLESIAASLEQPNASVILKIVRASKLTGLAHAYDELCLQAKAKLALKKADELLLDHNGNPHAYLQWVQRASAVKIAATSPVEMDVNKLMEIAQICAERGFQKIELMALFMIDSALIGKDWVQNYNQELPVKVRERTEKLLSDLGSMQYLHDMGLGYHSLFLGAAEESLDWWERFDNKYPDYHAWKPRIARQLQLQTLHVNQKEFIQSLRDKQRAEEIRQECGDFWGEDDAPQSLHHLSISDNQIQSTLPERMPAKKSEVLQKYFFEDWNHDMTITDPDTGRQYFGTLGSGSVVAFRHGPFKTLLKWMLLDLKAGLLLPADLCSIFGQDLEQFPVQQCELLLQSFDPQHLLTTLYGTLESPVSCEKWKIAFEMLRSWLRRTHSFPKSQQLYMMIELQRTRIERQPPPSQLKEECRRALDLINDINLEEVLMNIKGSIDTFKHQCQLSFAQAVGTSWIRERTWTSDMERDFLDAIALLESAISDAKPPAHGTRPWSLIATNDFFQGCFYYQLGQLRVKKFACGAPIEIGTAMRDFRLAELCFQVRRKSFGSKKGFKAIEGYLKVLEDPMVRRIFPSVLQMLTSLPLTAPFHNNSVWEWVQSAKSRGLASLGWFSGLNEQYDRAFLGVEDEAEKEFGLNQLSILSSAADKTVLFIDYYTDFYNGEIGTPIMVTYRSGFEAPQIFKFSADNVDVQDLGLYKSHFLSALERHQANEESESLQPSYWLQKFVPLIRPLLPLTKKGDYLVISACGILHGVPLHAILLDDSKPLINRNPVTYTTSQRALWYAALSRLSLSGPSAPNPPFLSSIFNGAPTPSGRASAVKVFQQLNPNGKNANSLRTGDSFTKMNFTAALNSNLNLIHYHAHATTQPDDPLSQSLEFNDGPLSVREYLDITPVSKGAHITLLGCSSGVTVNTISNEPLGLVPALMFHGASSVVSALWPIDDGDAVLFAHEFYADFVSRGTKYGQGGKQHRDEHGREPAGADTEAPSDEDGVDKAAGNTGMKAEVKNEATHPCNHAIDLARATQRAILRIYGEDPADLRRWAGFTLNGWWIMHVPL</sequence>
<dbReference type="OrthoDB" id="9991317at2759"/>
<evidence type="ECO:0000256" key="1">
    <source>
        <dbReference type="SAM" id="MobiDB-lite"/>
    </source>
</evidence>
<proteinExistence type="predicted"/>
<dbReference type="Pfam" id="PF12770">
    <property type="entry name" value="CHAT"/>
    <property type="match status" value="1"/>
</dbReference>
<comment type="caution">
    <text evidence="3">The sequence shown here is derived from an EMBL/GenBank/DDBJ whole genome shotgun (WGS) entry which is preliminary data.</text>
</comment>
<evidence type="ECO:0000313" key="4">
    <source>
        <dbReference type="Proteomes" id="UP000664203"/>
    </source>
</evidence>
<name>A0A8H3JAI6_9LECA</name>
<dbReference type="AlphaFoldDB" id="A0A8H3JAI6"/>
<gene>
    <name evidence="3" type="ORF">ALECFALPRED_000798</name>
</gene>
<organism evidence="3 4">
    <name type="scientific">Alectoria fallacina</name>
    <dbReference type="NCBI Taxonomy" id="1903189"/>
    <lineage>
        <taxon>Eukaryota</taxon>
        <taxon>Fungi</taxon>
        <taxon>Dikarya</taxon>
        <taxon>Ascomycota</taxon>
        <taxon>Pezizomycotina</taxon>
        <taxon>Lecanoromycetes</taxon>
        <taxon>OSLEUM clade</taxon>
        <taxon>Lecanoromycetidae</taxon>
        <taxon>Lecanorales</taxon>
        <taxon>Lecanorineae</taxon>
        <taxon>Parmeliaceae</taxon>
        <taxon>Alectoria</taxon>
    </lineage>
</organism>
<feature type="compositionally biased region" description="Basic and acidic residues" evidence="1">
    <location>
        <begin position="1088"/>
        <end position="1098"/>
    </location>
</feature>
<feature type="region of interest" description="Disordered" evidence="1">
    <location>
        <begin position="1082"/>
        <end position="1115"/>
    </location>
</feature>